<comment type="caution">
    <text evidence="1">The sequence shown here is derived from an EMBL/GenBank/DDBJ whole genome shotgun (WGS) entry which is preliminary data.</text>
</comment>
<dbReference type="Proteomes" id="UP000011991">
    <property type="component" value="Unassembled WGS sequence"/>
</dbReference>
<accession>M5RP89</accession>
<gene>
    <name evidence="1" type="ORF">RMSM_02043</name>
</gene>
<protein>
    <submittedName>
        <fullName evidence="1">Uncharacterized protein</fullName>
    </submittedName>
</protein>
<dbReference type="EMBL" id="ANOG01000286">
    <property type="protein sequence ID" value="EMI21026.1"/>
    <property type="molecule type" value="Genomic_DNA"/>
</dbReference>
<proteinExistence type="predicted"/>
<dbReference type="AlphaFoldDB" id="M5RP89"/>
<name>M5RP89_9BACT</name>
<organism evidence="1 2">
    <name type="scientific">Rhodopirellula maiorica SM1</name>
    <dbReference type="NCBI Taxonomy" id="1265738"/>
    <lineage>
        <taxon>Bacteria</taxon>
        <taxon>Pseudomonadati</taxon>
        <taxon>Planctomycetota</taxon>
        <taxon>Planctomycetia</taxon>
        <taxon>Pirellulales</taxon>
        <taxon>Pirellulaceae</taxon>
        <taxon>Novipirellula</taxon>
    </lineage>
</organism>
<evidence type="ECO:0000313" key="1">
    <source>
        <dbReference type="EMBL" id="EMI21026.1"/>
    </source>
</evidence>
<dbReference type="PATRIC" id="fig|1265738.3.peg.2045"/>
<reference evidence="1 2" key="1">
    <citation type="journal article" date="2013" name="Mar. Genomics">
        <title>Expression of sulfatases in Rhodopirellula baltica and the diversity of sulfatases in the genus Rhodopirellula.</title>
        <authorList>
            <person name="Wegner C.E."/>
            <person name="Richter-Heitmann T."/>
            <person name="Klindworth A."/>
            <person name="Klockow C."/>
            <person name="Richter M."/>
            <person name="Achstetter T."/>
            <person name="Glockner F.O."/>
            <person name="Harder J."/>
        </authorList>
    </citation>
    <scope>NUCLEOTIDE SEQUENCE [LARGE SCALE GENOMIC DNA]</scope>
    <source>
        <strain evidence="1 2">SM1</strain>
    </source>
</reference>
<keyword evidence="2" id="KW-1185">Reference proteome</keyword>
<evidence type="ECO:0000313" key="2">
    <source>
        <dbReference type="Proteomes" id="UP000011991"/>
    </source>
</evidence>
<sequence>MILEIHSSGEMQSVYWRARRQTTFSLFPHAMPQEGHELYSAG</sequence>